<proteinExistence type="predicted"/>
<dbReference type="AlphaFoldDB" id="A0A2T0LXQ8"/>
<evidence type="ECO:0000259" key="1">
    <source>
        <dbReference type="Pfam" id="PF01370"/>
    </source>
</evidence>
<reference evidence="3 4" key="1">
    <citation type="submission" date="2018-03" db="EMBL/GenBank/DDBJ databases">
        <title>Genomic Encyclopedia of Type Strains, Phase III (KMG-III): the genomes of soil and plant-associated and newly described type strains.</title>
        <authorList>
            <person name="Whitman W."/>
        </authorList>
    </citation>
    <scope>NUCLEOTIDE SEQUENCE [LARGE SCALE GENOMIC DNA]</scope>
    <source>
        <strain evidence="3 4">CGMCC 4.7104</strain>
    </source>
</reference>
<gene>
    <name evidence="3" type="ORF">B0I32_14051</name>
</gene>
<dbReference type="Pfam" id="PF05368">
    <property type="entry name" value="NmrA"/>
    <property type="match status" value="1"/>
</dbReference>
<dbReference type="InterPro" id="IPR036291">
    <property type="entry name" value="NAD(P)-bd_dom_sf"/>
</dbReference>
<dbReference type="RefSeq" id="WP_106252910.1">
    <property type="nucleotide sequence ID" value="NZ_PVNG01000040.1"/>
</dbReference>
<dbReference type="EMBL" id="PVNG01000040">
    <property type="protein sequence ID" value="PRX48806.1"/>
    <property type="molecule type" value="Genomic_DNA"/>
</dbReference>
<accession>A0A2T0LXQ8</accession>
<evidence type="ECO:0000313" key="4">
    <source>
        <dbReference type="Proteomes" id="UP000238312"/>
    </source>
</evidence>
<dbReference type="Proteomes" id="UP000238312">
    <property type="component" value="Unassembled WGS sequence"/>
</dbReference>
<dbReference type="SUPFAM" id="SSF51735">
    <property type="entry name" value="NAD(P)-binding Rossmann-fold domains"/>
    <property type="match status" value="1"/>
</dbReference>
<keyword evidence="4" id="KW-1185">Reference proteome</keyword>
<comment type="caution">
    <text evidence="3">The sequence shown here is derived from an EMBL/GenBank/DDBJ whole genome shotgun (WGS) entry which is preliminary data.</text>
</comment>
<dbReference type="InterPro" id="IPR001509">
    <property type="entry name" value="Epimerase_deHydtase"/>
</dbReference>
<evidence type="ECO:0000259" key="2">
    <source>
        <dbReference type="Pfam" id="PF05368"/>
    </source>
</evidence>
<dbReference type="InterPro" id="IPR051604">
    <property type="entry name" value="Ergot_Alk_Oxidoreductase"/>
</dbReference>
<sequence>MHEHSFTYVVVGATGAVGKVVADLLSRQGHQVRPVSRRTGISLDDPAAMVEAFHGADGAFLMIPFDQHAHDLHRREEAMAATLAHAVEKAALRRVVLLSGTSVRIGTNIGSGTGAAIAERHLDGLDIPERVYLRGGFFMENHLNLSFVDQAATGLYATPFRPDFATPMIAAADIGRVAAGALTESTFTQPRVRELLGAQDYTMVEATRILGTAIGRPDLRYLQIPFEMAQRDMLAAGMSASFIDAVLETARTFNDGIPWAGEARSESNTTPTTLTEFANQIVRPLYERVHTTRP</sequence>
<feature type="domain" description="NmrA-like" evidence="2">
    <location>
        <begin position="133"/>
        <end position="277"/>
    </location>
</feature>
<name>A0A2T0LXQ8_9ACTN</name>
<evidence type="ECO:0000313" key="3">
    <source>
        <dbReference type="EMBL" id="PRX48806.1"/>
    </source>
</evidence>
<protein>
    <submittedName>
        <fullName evidence="3">Uncharacterized protein YbjT (DUF2867 family)</fullName>
    </submittedName>
</protein>
<dbReference type="Gene3D" id="3.90.25.10">
    <property type="entry name" value="UDP-galactose 4-epimerase, domain 1"/>
    <property type="match status" value="1"/>
</dbReference>
<dbReference type="InterPro" id="IPR008030">
    <property type="entry name" value="NmrA-like"/>
</dbReference>
<dbReference type="Gene3D" id="3.40.50.720">
    <property type="entry name" value="NAD(P)-binding Rossmann-like Domain"/>
    <property type="match status" value="1"/>
</dbReference>
<feature type="domain" description="NAD-dependent epimerase/dehydratase" evidence="1">
    <location>
        <begin position="9"/>
        <end position="102"/>
    </location>
</feature>
<organism evidence="3 4">
    <name type="scientific">Nonomuraea fuscirosea</name>
    <dbReference type="NCBI Taxonomy" id="1291556"/>
    <lineage>
        <taxon>Bacteria</taxon>
        <taxon>Bacillati</taxon>
        <taxon>Actinomycetota</taxon>
        <taxon>Actinomycetes</taxon>
        <taxon>Streptosporangiales</taxon>
        <taxon>Streptosporangiaceae</taxon>
        <taxon>Nonomuraea</taxon>
    </lineage>
</organism>
<dbReference type="Pfam" id="PF01370">
    <property type="entry name" value="Epimerase"/>
    <property type="match status" value="1"/>
</dbReference>
<dbReference type="PANTHER" id="PTHR43162">
    <property type="match status" value="1"/>
</dbReference>
<dbReference type="PANTHER" id="PTHR43162:SF1">
    <property type="entry name" value="PRESTALK A DIFFERENTIATION PROTEIN A"/>
    <property type="match status" value="1"/>
</dbReference>
<dbReference type="OrthoDB" id="4457504at2"/>